<comment type="caution">
    <text evidence="1">The sequence shown here is derived from an EMBL/GenBank/DDBJ whole genome shotgun (WGS) entry which is preliminary data.</text>
</comment>
<dbReference type="InterPro" id="IPR032466">
    <property type="entry name" value="Metal_Hydrolase"/>
</dbReference>
<dbReference type="PANTHER" id="PTHR10443">
    <property type="entry name" value="MICROSOMAL DIPEPTIDASE"/>
    <property type="match status" value="1"/>
</dbReference>
<reference evidence="1 2" key="1">
    <citation type="submission" date="2019-03" db="EMBL/GenBank/DDBJ databases">
        <title>Genomic Encyclopedia of Type Strains, Phase IV (KMG-IV): sequencing the most valuable type-strain genomes for metagenomic binning, comparative biology and taxonomic classification.</title>
        <authorList>
            <person name="Goeker M."/>
        </authorList>
    </citation>
    <scope>NUCLEOTIDE SEQUENCE [LARGE SCALE GENOMIC DNA]</scope>
    <source>
        <strain evidence="1 2">DSM 100433</strain>
    </source>
</reference>
<organism evidence="1 2">
    <name type="scientific">Harryflintia acetispora</name>
    <dbReference type="NCBI Taxonomy" id="1849041"/>
    <lineage>
        <taxon>Bacteria</taxon>
        <taxon>Bacillati</taxon>
        <taxon>Bacillota</taxon>
        <taxon>Clostridia</taxon>
        <taxon>Eubacteriales</taxon>
        <taxon>Oscillospiraceae</taxon>
        <taxon>Harryflintia</taxon>
    </lineage>
</organism>
<evidence type="ECO:0000313" key="2">
    <source>
        <dbReference type="Proteomes" id="UP000294682"/>
    </source>
</evidence>
<protein>
    <submittedName>
        <fullName evidence="1">Membrane dipeptidase</fullName>
    </submittedName>
</protein>
<dbReference type="PROSITE" id="PS51365">
    <property type="entry name" value="RENAL_DIPEPTIDASE_2"/>
    <property type="match status" value="1"/>
</dbReference>
<dbReference type="InterPro" id="IPR008257">
    <property type="entry name" value="Pept_M19"/>
</dbReference>
<dbReference type="SUPFAM" id="SSF51556">
    <property type="entry name" value="Metallo-dependent hydrolases"/>
    <property type="match status" value="1"/>
</dbReference>
<dbReference type="PANTHER" id="PTHR10443:SF12">
    <property type="entry name" value="DIPEPTIDASE"/>
    <property type="match status" value="1"/>
</dbReference>
<name>A0A9X8UHN1_9FIRM</name>
<accession>A0A9X8UHN1</accession>
<dbReference type="GO" id="GO:0006508">
    <property type="term" value="P:proteolysis"/>
    <property type="evidence" value="ECO:0007669"/>
    <property type="project" value="InterPro"/>
</dbReference>
<proteinExistence type="predicted"/>
<dbReference type="Proteomes" id="UP000294682">
    <property type="component" value="Unassembled WGS sequence"/>
</dbReference>
<dbReference type="Pfam" id="PF01244">
    <property type="entry name" value="Peptidase_M19"/>
    <property type="match status" value="1"/>
</dbReference>
<keyword evidence="2" id="KW-1185">Reference proteome</keyword>
<gene>
    <name evidence="1" type="ORF">EDD78_11535</name>
</gene>
<sequence>MRVFDMHCDTLTVCKKKGWDLDNENCQLRLGDADGFDSYVQLYAVFIPDEVRGERAQSFFGAHHAYYRRQLEHLGPRLYDVPDLAALQKARDRCGMSSILAVEGGCVYGGELGMVEQVYNAGVRSVTLTWNGNNELAGGVMDDGRLTDFGKEAVHEMERLGIAVDVSHLNDESFYDVLAATEKPVFASHSNSRAVCSHPRNLTDDQFCRIAERGGVVGLNFYNQFIADGGEGATFDQMLAHLDHLLQLGGENVLALGSDYDGADIEEIIDRPRKLKNFYQALLDNGFGRELADKIFYWNAYGYFERLLAGEL</sequence>
<dbReference type="AlphaFoldDB" id="A0A9X8UHN1"/>
<dbReference type="RefSeq" id="WP_132085266.1">
    <property type="nucleotide sequence ID" value="NZ_SLUK01000015.1"/>
</dbReference>
<evidence type="ECO:0000313" key="1">
    <source>
        <dbReference type="EMBL" id="TCL41102.1"/>
    </source>
</evidence>
<dbReference type="EMBL" id="SLUK01000015">
    <property type="protein sequence ID" value="TCL41102.1"/>
    <property type="molecule type" value="Genomic_DNA"/>
</dbReference>
<dbReference type="Gene3D" id="3.20.20.140">
    <property type="entry name" value="Metal-dependent hydrolases"/>
    <property type="match status" value="1"/>
</dbReference>
<dbReference type="GO" id="GO:0070573">
    <property type="term" value="F:metallodipeptidase activity"/>
    <property type="evidence" value="ECO:0007669"/>
    <property type="project" value="InterPro"/>
</dbReference>